<feature type="region of interest" description="Disordered" evidence="1">
    <location>
        <begin position="360"/>
        <end position="380"/>
    </location>
</feature>
<dbReference type="EMBL" id="CP017717">
    <property type="protein sequence ID" value="AQZ66305.1"/>
    <property type="molecule type" value="Genomic_DNA"/>
</dbReference>
<reference evidence="4" key="1">
    <citation type="journal article" date="2017" name="Med. Chem. Commun.">
        <title>Nonomuraea sp. ATCC 55076 harbours the largest actinomycete chromosome to date and the kistamicin biosynthetic gene cluster.</title>
        <authorList>
            <person name="Nazari B."/>
            <person name="Forneris C.C."/>
            <person name="Gibson M.I."/>
            <person name="Moon K."/>
            <person name="Schramma K.R."/>
            <person name="Seyedsayamdost M.R."/>
        </authorList>
    </citation>
    <scope>NUCLEOTIDE SEQUENCE [LARGE SCALE GENOMIC DNA]</scope>
    <source>
        <strain evidence="4">ATCC 55076</strain>
    </source>
</reference>
<name>A0A1V0A7W8_9ACTN</name>
<gene>
    <name evidence="3" type="ORF">BKM31_36930</name>
</gene>
<evidence type="ECO:0000313" key="3">
    <source>
        <dbReference type="EMBL" id="AQZ66305.1"/>
    </source>
</evidence>
<accession>A0A1V0A7W8</accession>
<dbReference type="STRING" id="1909395.BKM31_36930"/>
<dbReference type="InterPro" id="IPR003593">
    <property type="entry name" value="AAA+_ATPase"/>
</dbReference>
<dbReference type="Pfam" id="PF05729">
    <property type="entry name" value="NACHT"/>
    <property type="match status" value="1"/>
</dbReference>
<dbReference type="KEGG" id="noa:BKM31_36930"/>
<evidence type="ECO:0000313" key="4">
    <source>
        <dbReference type="Proteomes" id="UP000190797"/>
    </source>
</evidence>
<dbReference type="Gene3D" id="1.25.40.10">
    <property type="entry name" value="Tetratricopeptide repeat domain"/>
    <property type="match status" value="2"/>
</dbReference>
<feature type="domain" description="AAA+ ATPase" evidence="2">
    <location>
        <begin position="401"/>
        <end position="563"/>
    </location>
</feature>
<dbReference type="AlphaFoldDB" id="A0A1V0A7W8"/>
<dbReference type="InterPro" id="IPR019734">
    <property type="entry name" value="TPR_rpt"/>
</dbReference>
<dbReference type="SMART" id="SM00028">
    <property type="entry name" value="TPR"/>
    <property type="match status" value="5"/>
</dbReference>
<proteinExistence type="predicted"/>
<dbReference type="Proteomes" id="UP000190797">
    <property type="component" value="Chromosome"/>
</dbReference>
<dbReference type="SMART" id="SM00382">
    <property type="entry name" value="AAA"/>
    <property type="match status" value="1"/>
</dbReference>
<dbReference type="InterPro" id="IPR007111">
    <property type="entry name" value="NACHT_NTPase"/>
</dbReference>
<dbReference type="Gene3D" id="3.40.50.300">
    <property type="entry name" value="P-loop containing nucleotide triphosphate hydrolases"/>
    <property type="match status" value="1"/>
</dbReference>
<organism evidence="3 4">
    <name type="scientific">[Actinomadura] parvosata subsp. kistnae</name>
    <dbReference type="NCBI Taxonomy" id="1909395"/>
    <lineage>
        <taxon>Bacteria</taxon>
        <taxon>Bacillati</taxon>
        <taxon>Actinomycetota</taxon>
        <taxon>Actinomycetes</taxon>
        <taxon>Streptosporangiales</taxon>
        <taxon>Streptosporangiaceae</taxon>
        <taxon>Nonomuraea</taxon>
    </lineage>
</organism>
<dbReference type="InterPro" id="IPR024983">
    <property type="entry name" value="CHAT_dom"/>
</dbReference>
<dbReference type="PANTHER" id="PTHR47691:SF3">
    <property type="entry name" value="HTH-TYPE TRANSCRIPTIONAL REGULATOR RV0890C-RELATED"/>
    <property type="match status" value="1"/>
</dbReference>
<feature type="compositionally biased region" description="Basic and acidic residues" evidence="1">
    <location>
        <begin position="360"/>
        <end position="373"/>
    </location>
</feature>
<dbReference type="SUPFAM" id="SSF48452">
    <property type="entry name" value="TPR-like"/>
    <property type="match status" value="1"/>
</dbReference>
<keyword evidence="4" id="KW-1185">Reference proteome</keyword>
<dbReference type="InterPro" id="IPR011990">
    <property type="entry name" value="TPR-like_helical_dom_sf"/>
</dbReference>
<evidence type="ECO:0000256" key="1">
    <source>
        <dbReference type="SAM" id="MobiDB-lite"/>
    </source>
</evidence>
<sequence>MLVDVADGGLLSLSAWPAGELPARVGPPAPLVLPLDGDSLEDLRWYLEDYLKHPYAAYAERGSDVAARLPAWGEGLFHAVFGAPESRAAYAAVRARGNQVEVVIRSESPELLGLPWELMRDPGRGRPLVLDGVALTRGLPVSDLGGSFPAAEGRLRVLMVISRPDGRDDVGYRMIARPLLGMLDAVRGNVELVVLRPPTLAHLHRTLQEAEPFQVVHFDGHGVSGGAIVFEKEGGGADRVPPEKVARVLADGRVPVVLLNACRSAEVAPRLVRGGAASVVAMGYSVYAVAAAEFMATCYERLFAGDRIADAVTAGRAHLALRDERPSPKGGLPLADWVVPVHYLRRDVSFPGLRTERRGPSLDDLLDRPREEPSPEDDLAPVGAFVGRDDLFHTLESAARLQRVVILHGPAGVGKSELAKAFGRWWRDTGGVDRPDWVIWHSFEPGLASFGLAGVVAEIGLRVFGTDFASRDPGQRLEAVRRLLRERRLLLVWDDFESVHTMPNPVTPPLSAAELDELKRFLHEAGTVLITSRNPEEWLGDLRRVEVAGLSAEEAVDYADRLLEPFPQAARRRESPAFADLMEWLDGHPLTMRVVLPHLDTTGPAALLDGLRGTAPLPGHDTLAAGLGYSFERLPEADRRALTATALFHGVLDANLLDWMSGLDDVPDRIRGLTAADWTRILDGAAAVGLLTRVGRGMYRAHPALPAYLMGRWRAEDTFAEEHAAAVHAKLSAYSALADFVWPRLSGADAKALVLLVRMHARDFGDMLGHAVEHRIWDRAQCIAQTLDRYWEIRGLTEEAQGWTDRMRLALEDADGSLSDKSGCWLFVVTAEAVRHLKAQRIEQARDIYATVLRHAGQDVLPTVHHQLGVVAAALRRWDEAGRWYREALAANERLGDRAAVAGNCHQLGLLAQERGRWKEAERWYRRSLAIAQELGDRPGVAGSCHQLGMVAQERGRWEEAEQWYDRSLAIYEEAGDRPHLAATYHQLGILAQDRRRWAEAERWHLESLTIKEQLGLRSELVATYHQLGVLAASLGRRQEAERWFGQALALAELLGMRADADRERDSLDILTRS</sequence>
<protein>
    <recommendedName>
        <fullName evidence="2">AAA+ ATPase domain-containing protein</fullName>
    </recommendedName>
</protein>
<dbReference type="PANTHER" id="PTHR47691">
    <property type="entry name" value="REGULATOR-RELATED"/>
    <property type="match status" value="1"/>
</dbReference>
<dbReference type="SUPFAM" id="SSF52540">
    <property type="entry name" value="P-loop containing nucleoside triphosphate hydrolases"/>
    <property type="match status" value="1"/>
</dbReference>
<evidence type="ECO:0000259" key="2">
    <source>
        <dbReference type="SMART" id="SM00382"/>
    </source>
</evidence>
<dbReference type="Pfam" id="PF12770">
    <property type="entry name" value="CHAT"/>
    <property type="match status" value="1"/>
</dbReference>
<dbReference type="Pfam" id="PF13176">
    <property type="entry name" value="TPR_7"/>
    <property type="match status" value="1"/>
</dbReference>
<dbReference type="InterPro" id="IPR027417">
    <property type="entry name" value="P-loop_NTPase"/>
</dbReference>
<dbReference type="Pfam" id="PF13424">
    <property type="entry name" value="TPR_12"/>
    <property type="match status" value="2"/>
</dbReference>